<evidence type="ECO:0000259" key="2">
    <source>
        <dbReference type="Pfam" id="PF07498"/>
    </source>
</evidence>
<feature type="domain" description="Rho termination factor-like N-terminal" evidence="2">
    <location>
        <begin position="71"/>
        <end position="103"/>
    </location>
</feature>
<accession>A0A0F9MG83</accession>
<dbReference type="GO" id="GO:0006353">
    <property type="term" value="P:DNA-templated transcription termination"/>
    <property type="evidence" value="ECO:0007669"/>
    <property type="project" value="InterPro"/>
</dbReference>
<feature type="region of interest" description="Disordered" evidence="1">
    <location>
        <begin position="119"/>
        <end position="149"/>
    </location>
</feature>
<reference evidence="3" key="1">
    <citation type="journal article" date="2015" name="Nature">
        <title>Complex archaea that bridge the gap between prokaryotes and eukaryotes.</title>
        <authorList>
            <person name="Spang A."/>
            <person name="Saw J.H."/>
            <person name="Jorgensen S.L."/>
            <person name="Zaremba-Niedzwiedzka K."/>
            <person name="Martijn J."/>
            <person name="Lind A.E."/>
            <person name="van Eijk R."/>
            <person name="Schleper C."/>
            <person name="Guy L."/>
            <person name="Ettema T.J."/>
        </authorList>
    </citation>
    <scope>NUCLEOTIDE SEQUENCE</scope>
</reference>
<evidence type="ECO:0000256" key="1">
    <source>
        <dbReference type="SAM" id="MobiDB-lite"/>
    </source>
</evidence>
<dbReference type="AlphaFoldDB" id="A0A0F9MG83"/>
<comment type="caution">
    <text evidence="3">The sequence shown here is derived from an EMBL/GenBank/DDBJ whole genome shotgun (WGS) entry which is preliminary data.</text>
</comment>
<gene>
    <name evidence="3" type="ORF">LCGC14_1092660</name>
</gene>
<evidence type="ECO:0000313" key="3">
    <source>
        <dbReference type="EMBL" id="KKN04899.1"/>
    </source>
</evidence>
<dbReference type="Pfam" id="PF07498">
    <property type="entry name" value="Rho_N"/>
    <property type="match status" value="1"/>
</dbReference>
<feature type="compositionally biased region" description="Polar residues" evidence="1">
    <location>
        <begin position="129"/>
        <end position="140"/>
    </location>
</feature>
<organism evidence="3">
    <name type="scientific">marine sediment metagenome</name>
    <dbReference type="NCBI Taxonomy" id="412755"/>
    <lineage>
        <taxon>unclassified sequences</taxon>
        <taxon>metagenomes</taxon>
        <taxon>ecological metagenomes</taxon>
    </lineage>
</organism>
<sequence length="149" mass="17064">MGRQVVKMQVWSHRLLLGCRSQDRMIQSESFAAAWEIATKKQQEIALTHINNISPISLKYWISDVLASGSLDRLNMIVLRQIASRHQIKNYSRMSKQKLVEHIQSKGVKFDTKNKFGLSEKSSGRDAFNSISFGNSSTPNKHQEEKIPY</sequence>
<protein>
    <recommendedName>
        <fullName evidence="2">Rho termination factor-like N-terminal domain-containing protein</fullName>
    </recommendedName>
</protein>
<dbReference type="EMBL" id="LAZR01004866">
    <property type="protein sequence ID" value="KKN04899.1"/>
    <property type="molecule type" value="Genomic_DNA"/>
</dbReference>
<proteinExistence type="predicted"/>
<name>A0A0F9MG83_9ZZZZ</name>
<dbReference type="InterPro" id="IPR011112">
    <property type="entry name" value="Rho-like_N"/>
</dbReference>